<keyword evidence="2" id="KW-1185">Reference proteome</keyword>
<dbReference type="Proteomes" id="UP000449969">
    <property type="component" value="Unassembled WGS sequence"/>
</dbReference>
<dbReference type="OrthoDB" id="9803287at2"/>
<evidence type="ECO:0000313" key="1">
    <source>
        <dbReference type="EMBL" id="MVT76409.1"/>
    </source>
</evidence>
<dbReference type="SUPFAM" id="SSF54637">
    <property type="entry name" value="Thioesterase/thiol ester dehydrase-isomerase"/>
    <property type="match status" value="1"/>
</dbReference>
<dbReference type="Gene3D" id="3.10.129.10">
    <property type="entry name" value="Hotdog Thioesterase"/>
    <property type="match status" value="1"/>
</dbReference>
<dbReference type="AlphaFoldDB" id="A0A844TIA7"/>
<dbReference type="GO" id="GO:0047617">
    <property type="term" value="F:fatty acyl-CoA hydrolase activity"/>
    <property type="evidence" value="ECO:0007669"/>
    <property type="project" value="TreeGrafter"/>
</dbReference>
<sequence length="164" mass="18345">MPTLELSTAWLDFNGHLTERRFLQLCGSGTEYLLSHLGIGNEYRGRGSFYTLETHLSHLGELHAGDRVVVTTQVLSADEKRLHLFHVIRREFAEKPAATGEQMLIHVDAPTGRSAPVQGMVRERIQELAELHAHLPLPMQAGAGIRMRLSRTPTSATTREQVSR</sequence>
<gene>
    <name evidence="1" type="ORF">GPL20_25740</name>
</gene>
<comment type="caution">
    <text evidence="1">The sequence shown here is derived from an EMBL/GenBank/DDBJ whole genome shotgun (WGS) entry which is preliminary data.</text>
</comment>
<reference evidence="1 2" key="1">
    <citation type="submission" date="2019-12" db="EMBL/GenBank/DDBJ databases">
        <title>Draft genome sequences Bradyrhizobium cajani AMBPC1010, Bradyrhizobium pachyrhizi AMBPC1040 and Bradyrhizobium yuanmingense ALSPC3051, three plant growth promoting strains isolated from nodules of Cajanus cajan L. in Dominican Republic.</title>
        <authorList>
            <person name="Flores-Felix J.D."/>
            <person name="Araujo J."/>
            <person name="Diaz-Alcantara C."/>
            <person name="Gonzalez-Andres F."/>
            <person name="Velazquez E."/>
        </authorList>
    </citation>
    <scope>NUCLEOTIDE SEQUENCE [LARGE SCALE GENOMIC DNA]</scope>
    <source>
        <strain evidence="1 2">1010</strain>
    </source>
</reference>
<evidence type="ECO:0008006" key="3">
    <source>
        <dbReference type="Google" id="ProtNLM"/>
    </source>
</evidence>
<dbReference type="PANTHER" id="PTHR31793:SF2">
    <property type="entry name" value="BLR1345 PROTEIN"/>
    <property type="match status" value="1"/>
</dbReference>
<name>A0A844TIA7_9BRAD</name>
<accession>A0A844TIA7</accession>
<dbReference type="RefSeq" id="WP_157332884.1">
    <property type="nucleotide sequence ID" value="NZ_JANADL010000028.1"/>
</dbReference>
<proteinExistence type="predicted"/>
<protein>
    <recommendedName>
        <fullName evidence="3">Thioesterase</fullName>
    </recommendedName>
</protein>
<dbReference type="Pfam" id="PF13279">
    <property type="entry name" value="4HBT_2"/>
    <property type="match status" value="1"/>
</dbReference>
<dbReference type="InterPro" id="IPR029069">
    <property type="entry name" value="HotDog_dom_sf"/>
</dbReference>
<dbReference type="CDD" id="cd00586">
    <property type="entry name" value="4HBT"/>
    <property type="match status" value="1"/>
</dbReference>
<dbReference type="PANTHER" id="PTHR31793">
    <property type="entry name" value="4-HYDROXYBENZOYL-COA THIOESTERASE FAMILY MEMBER"/>
    <property type="match status" value="1"/>
</dbReference>
<dbReference type="EMBL" id="WQNE01000024">
    <property type="protein sequence ID" value="MVT76409.1"/>
    <property type="molecule type" value="Genomic_DNA"/>
</dbReference>
<evidence type="ECO:0000313" key="2">
    <source>
        <dbReference type="Proteomes" id="UP000449969"/>
    </source>
</evidence>
<organism evidence="1 2">
    <name type="scientific">Bradyrhizobium cajani</name>
    <dbReference type="NCBI Taxonomy" id="1928661"/>
    <lineage>
        <taxon>Bacteria</taxon>
        <taxon>Pseudomonadati</taxon>
        <taxon>Pseudomonadota</taxon>
        <taxon>Alphaproteobacteria</taxon>
        <taxon>Hyphomicrobiales</taxon>
        <taxon>Nitrobacteraceae</taxon>
        <taxon>Bradyrhizobium</taxon>
    </lineage>
</organism>
<dbReference type="InterPro" id="IPR050563">
    <property type="entry name" value="4-hydroxybenzoyl-CoA_TE"/>
</dbReference>